<evidence type="ECO:0000256" key="7">
    <source>
        <dbReference type="ARBA" id="ARBA00023136"/>
    </source>
</evidence>
<dbReference type="Pfam" id="PF07690">
    <property type="entry name" value="MFS_1"/>
    <property type="match status" value="1"/>
</dbReference>
<dbReference type="Proteomes" id="UP001180845">
    <property type="component" value="Unassembled WGS sequence"/>
</dbReference>
<keyword evidence="4" id="KW-1003">Cell membrane</keyword>
<sequence length="492" mass="52920">MRRLEGMLPEYKWLVGITFVLGLIMQILDMTILNVALARLGDEFGIEAGTLQWVLTGYMISLAVFIPSSGWIADRFGSKRTFQFAVIIFTLASVLCGMAQSIGMLIAARILQGVGGGMLVPVGQAMLFRAFPAHERAKASAILAIPITVAPMLGPFIGGVLVQYASWRWIFFINVPVGALALLFTFLFLREEYRDHPGRFDLPGFLLAGSGLATLLFGLDEASRLGWSAPQVWLILGTAVLLVGGLTWRELSIAEPMLNLRLLGSRLFGLGNGLLLCQTVAMFSMLFLLPLYLQNLRGITPMLTGAVLMPQALTMLLVTQVVSRVYGRIGPKRPIAVGFLLLSSIGLAMQLLTPSMSLWFIVAVLVVQGVAMGLLMTPLQTATFARTSPASMGHATSMFNVSRQVATALGTAVVASVLVMLTNAGLASADPAVPAQLVQARMQAFRGAFLVSTVFGVLGLLLTAWVRDSDAAATLDRNHPHRAADTLDETRS</sequence>
<keyword evidence="11" id="KW-1185">Reference proteome</keyword>
<feature type="domain" description="Major facilitator superfamily (MFS) profile" evidence="9">
    <location>
        <begin position="15"/>
        <end position="471"/>
    </location>
</feature>
<comment type="similarity">
    <text evidence="2">Belongs to the major facilitator superfamily. EmrB family.</text>
</comment>
<dbReference type="InterPro" id="IPR036259">
    <property type="entry name" value="MFS_trans_sf"/>
</dbReference>
<evidence type="ECO:0000256" key="3">
    <source>
        <dbReference type="ARBA" id="ARBA00022448"/>
    </source>
</evidence>
<feature type="transmembrane region" description="Helical" evidence="8">
    <location>
        <begin position="334"/>
        <end position="352"/>
    </location>
</feature>
<dbReference type="CDD" id="cd17503">
    <property type="entry name" value="MFS_LmrB_MDR_like"/>
    <property type="match status" value="1"/>
</dbReference>
<gene>
    <name evidence="10" type="ORF">JOF55_001203</name>
</gene>
<feature type="transmembrane region" description="Helical" evidence="8">
    <location>
        <begin position="299"/>
        <end position="322"/>
    </location>
</feature>
<feature type="transmembrane region" description="Helical" evidence="8">
    <location>
        <begin position="200"/>
        <end position="219"/>
    </location>
</feature>
<reference evidence="10" key="1">
    <citation type="submission" date="2023-07" db="EMBL/GenBank/DDBJ databases">
        <title>Sequencing the genomes of 1000 actinobacteria strains.</title>
        <authorList>
            <person name="Klenk H.-P."/>
        </authorList>
    </citation>
    <scope>NUCLEOTIDE SEQUENCE</scope>
    <source>
        <strain evidence="10">DSM 45977</strain>
    </source>
</reference>
<dbReference type="InterPro" id="IPR004638">
    <property type="entry name" value="EmrB-like"/>
</dbReference>
<feature type="transmembrane region" description="Helical" evidence="8">
    <location>
        <begin position="231"/>
        <end position="248"/>
    </location>
</feature>
<name>A0AAE3Z9Y0_9ACTN</name>
<organism evidence="10 11">
    <name type="scientific">Haloactinomyces albus</name>
    <dbReference type="NCBI Taxonomy" id="1352928"/>
    <lineage>
        <taxon>Bacteria</taxon>
        <taxon>Bacillati</taxon>
        <taxon>Actinomycetota</taxon>
        <taxon>Actinomycetes</taxon>
        <taxon>Actinopolysporales</taxon>
        <taxon>Actinopolysporaceae</taxon>
        <taxon>Haloactinomyces</taxon>
    </lineage>
</organism>
<evidence type="ECO:0000313" key="10">
    <source>
        <dbReference type="EMBL" id="MDR7301022.1"/>
    </source>
</evidence>
<evidence type="ECO:0000259" key="9">
    <source>
        <dbReference type="PROSITE" id="PS50850"/>
    </source>
</evidence>
<dbReference type="AlphaFoldDB" id="A0AAE3Z9Y0"/>
<keyword evidence="5 8" id="KW-0812">Transmembrane</keyword>
<comment type="subcellular location">
    <subcellularLocation>
        <location evidence="1">Cell membrane</location>
        <topology evidence="1">Multi-pass membrane protein</topology>
    </subcellularLocation>
</comment>
<dbReference type="RefSeq" id="WP_310270754.1">
    <property type="nucleotide sequence ID" value="NZ_JAVDXW010000001.1"/>
</dbReference>
<evidence type="ECO:0000313" key="11">
    <source>
        <dbReference type="Proteomes" id="UP001180845"/>
    </source>
</evidence>
<dbReference type="NCBIfam" id="TIGR00711">
    <property type="entry name" value="efflux_EmrB"/>
    <property type="match status" value="1"/>
</dbReference>
<dbReference type="InterPro" id="IPR011701">
    <property type="entry name" value="MFS"/>
</dbReference>
<dbReference type="Gene3D" id="1.20.1720.10">
    <property type="entry name" value="Multidrug resistance protein D"/>
    <property type="match status" value="1"/>
</dbReference>
<keyword evidence="3" id="KW-0813">Transport</keyword>
<dbReference type="PANTHER" id="PTHR42718">
    <property type="entry name" value="MAJOR FACILITATOR SUPERFAMILY MULTIDRUG TRANSPORTER MFSC"/>
    <property type="match status" value="1"/>
</dbReference>
<dbReference type="SUPFAM" id="SSF103473">
    <property type="entry name" value="MFS general substrate transporter"/>
    <property type="match status" value="1"/>
</dbReference>
<accession>A0AAE3Z9Y0</accession>
<dbReference type="Gene3D" id="1.20.1250.20">
    <property type="entry name" value="MFS general substrate transporter like domains"/>
    <property type="match status" value="1"/>
</dbReference>
<keyword evidence="6 8" id="KW-1133">Transmembrane helix</keyword>
<feature type="transmembrane region" description="Helical" evidence="8">
    <location>
        <begin position="143"/>
        <end position="163"/>
    </location>
</feature>
<feature type="transmembrane region" description="Helical" evidence="8">
    <location>
        <begin position="12"/>
        <end position="33"/>
    </location>
</feature>
<dbReference type="InterPro" id="IPR020846">
    <property type="entry name" value="MFS_dom"/>
</dbReference>
<dbReference type="PANTHER" id="PTHR42718:SF9">
    <property type="entry name" value="MAJOR FACILITATOR SUPERFAMILY MULTIDRUG TRANSPORTER MFSC"/>
    <property type="match status" value="1"/>
</dbReference>
<evidence type="ECO:0000256" key="5">
    <source>
        <dbReference type="ARBA" id="ARBA00022692"/>
    </source>
</evidence>
<dbReference type="GO" id="GO:0005886">
    <property type="term" value="C:plasma membrane"/>
    <property type="evidence" value="ECO:0007669"/>
    <property type="project" value="UniProtKB-SubCell"/>
</dbReference>
<dbReference type="GO" id="GO:0022857">
    <property type="term" value="F:transmembrane transporter activity"/>
    <property type="evidence" value="ECO:0007669"/>
    <property type="project" value="InterPro"/>
</dbReference>
<feature type="transmembrane region" description="Helical" evidence="8">
    <location>
        <begin position="113"/>
        <end position="131"/>
    </location>
</feature>
<feature type="transmembrane region" description="Helical" evidence="8">
    <location>
        <begin position="447"/>
        <end position="466"/>
    </location>
</feature>
<comment type="caution">
    <text evidence="10">The sequence shown here is derived from an EMBL/GenBank/DDBJ whole genome shotgun (WGS) entry which is preliminary data.</text>
</comment>
<feature type="transmembrane region" description="Helical" evidence="8">
    <location>
        <begin position="269"/>
        <end position="293"/>
    </location>
</feature>
<proteinExistence type="inferred from homology"/>
<feature type="transmembrane region" description="Helical" evidence="8">
    <location>
        <begin position="358"/>
        <end position="384"/>
    </location>
</feature>
<feature type="transmembrane region" description="Helical" evidence="8">
    <location>
        <begin position="53"/>
        <end position="72"/>
    </location>
</feature>
<feature type="transmembrane region" description="Helical" evidence="8">
    <location>
        <begin position="84"/>
        <end position="107"/>
    </location>
</feature>
<evidence type="ECO:0000256" key="1">
    <source>
        <dbReference type="ARBA" id="ARBA00004651"/>
    </source>
</evidence>
<dbReference type="PROSITE" id="PS50850">
    <property type="entry name" value="MFS"/>
    <property type="match status" value="1"/>
</dbReference>
<evidence type="ECO:0000256" key="6">
    <source>
        <dbReference type="ARBA" id="ARBA00022989"/>
    </source>
</evidence>
<feature type="transmembrane region" description="Helical" evidence="8">
    <location>
        <begin position="405"/>
        <end position="427"/>
    </location>
</feature>
<feature type="transmembrane region" description="Helical" evidence="8">
    <location>
        <begin position="169"/>
        <end position="188"/>
    </location>
</feature>
<protein>
    <submittedName>
        <fullName evidence="10">EmrB/QacA subfamily drug resistance transporter</fullName>
    </submittedName>
</protein>
<dbReference type="EMBL" id="JAVDXW010000001">
    <property type="protein sequence ID" value="MDR7301022.1"/>
    <property type="molecule type" value="Genomic_DNA"/>
</dbReference>
<evidence type="ECO:0000256" key="2">
    <source>
        <dbReference type="ARBA" id="ARBA00008537"/>
    </source>
</evidence>
<evidence type="ECO:0000256" key="4">
    <source>
        <dbReference type="ARBA" id="ARBA00022475"/>
    </source>
</evidence>
<keyword evidence="7 8" id="KW-0472">Membrane</keyword>
<evidence type="ECO:0000256" key="8">
    <source>
        <dbReference type="SAM" id="Phobius"/>
    </source>
</evidence>